<dbReference type="InterPro" id="IPR036179">
    <property type="entry name" value="Ig-like_dom_sf"/>
</dbReference>
<dbReference type="Gene3D" id="2.60.40.10">
    <property type="entry name" value="Immunoglobulins"/>
    <property type="match status" value="4"/>
</dbReference>
<evidence type="ECO:0000256" key="15">
    <source>
        <dbReference type="ARBA" id="ARBA00049745"/>
    </source>
</evidence>
<proteinExistence type="predicted"/>
<feature type="chain" id="PRO_5043753722" description="Polymeric immunoglobulin receptor" evidence="18">
    <location>
        <begin position="25"/>
        <end position="604"/>
    </location>
</feature>
<evidence type="ECO:0000256" key="16">
    <source>
        <dbReference type="SAM" id="MobiDB-lite"/>
    </source>
</evidence>
<dbReference type="Proteomes" id="UP001066276">
    <property type="component" value="Chromosome 6"/>
</dbReference>
<feature type="signal peptide" evidence="18">
    <location>
        <begin position="1"/>
        <end position="24"/>
    </location>
</feature>
<keyword evidence="6 18" id="KW-0732">Signal</keyword>
<dbReference type="GO" id="GO:0005886">
    <property type="term" value="C:plasma membrane"/>
    <property type="evidence" value="ECO:0007669"/>
    <property type="project" value="UniProtKB-SubCell"/>
</dbReference>
<keyword evidence="7 17" id="KW-1133">Transmembrane helix</keyword>
<evidence type="ECO:0000256" key="9">
    <source>
        <dbReference type="ARBA" id="ARBA00023157"/>
    </source>
</evidence>
<evidence type="ECO:0000256" key="4">
    <source>
        <dbReference type="ARBA" id="ARBA00022525"/>
    </source>
</evidence>
<keyword evidence="5 17" id="KW-0812">Transmembrane</keyword>
<accession>A0AAV7QFI6</accession>
<dbReference type="EMBL" id="JANPWB010000010">
    <property type="protein sequence ID" value="KAJ1138292.1"/>
    <property type="molecule type" value="Genomic_DNA"/>
</dbReference>
<feature type="compositionally biased region" description="Basic and acidic residues" evidence="16">
    <location>
        <begin position="577"/>
        <end position="589"/>
    </location>
</feature>
<dbReference type="PROSITE" id="PS50835">
    <property type="entry name" value="IG_LIKE"/>
    <property type="match status" value="2"/>
</dbReference>
<evidence type="ECO:0000313" key="20">
    <source>
        <dbReference type="EMBL" id="KAJ1138292.1"/>
    </source>
</evidence>
<comment type="caution">
    <text evidence="20">The sequence shown here is derived from an EMBL/GenBank/DDBJ whole genome shotgun (WGS) entry which is preliminary data.</text>
</comment>
<evidence type="ECO:0000313" key="21">
    <source>
        <dbReference type="Proteomes" id="UP001066276"/>
    </source>
</evidence>
<feature type="domain" description="Ig-like" evidence="19">
    <location>
        <begin position="358"/>
        <end position="459"/>
    </location>
</feature>
<keyword evidence="9" id="KW-1015">Disulfide bond</keyword>
<evidence type="ECO:0000256" key="2">
    <source>
        <dbReference type="ARBA" id="ARBA00004613"/>
    </source>
</evidence>
<feature type="transmembrane region" description="Helical" evidence="17">
    <location>
        <begin position="507"/>
        <end position="528"/>
    </location>
</feature>
<reference evidence="20" key="1">
    <citation type="journal article" date="2022" name="bioRxiv">
        <title>Sequencing and chromosome-scale assembly of the giantPleurodeles waltlgenome.</title>
        <authorList>
            <person name="Brown T."/>
            <person name="Elewa A."/>
            <person name="Iarovenko S."/>
            <person name="Subramanian E."/>
            <person name="Araus A.J."/>
            <person name="Petzold A."/>
            <person name="Susuki M."/>
            <person name="Suzuki K.-i.T."/>
            <person name="Hayashi T."/>
            <person name="Toyoda A."/>
            <person name="Oliveira C."/>
            <person name="Osipova E."/>
            <person name="Leigh N.D."/>
            <person name="Simon A."/>
            <person name="Yun M.H."/>
        </authorList>
    </citation>
    <scope>NUCLEOTIDE SEQUENCE</scope>
    <source>
        <strain evidence="20">20211129_DDA</strain>
        <tissue evidence="20">Liver</tissue>
    </source>
</reference>
<dbReference type="InterPro" id="IPR007110">
    <property type="entry name" value="Ig-like_dom"/>
</dbReference>
<keyword evidence="8 17" id="KW-0472">Membrane</keyword>
<evidence type="ECO:0000256" key="17">
    <source>
        <dbReference type="SAM" id="Phobius"/>
    </source>
</evidence>
<evidence type="ECO:0000256" key="10">
    <source>
        <dbReference type="ARBA" id="ARBA00023180"/>
    </source>
</evidence>
<evidence type="ECO:0000256" key="3">
    <source>
        <dbReference type="ARBA" id="ARBA00022475"/>
    </source>
</evidence>
<name>A0AAV7QFI6_PLEWA</name>
<evidence type="ECO:0000256" key="13">
    <source>
        <dbReference type="ARBA" id="ARBA00049604"/>
    </source>
</evidence>
<keyword evidence="10" id="KW-0325">Glycoprotein</keyword>
<comment type="function">
    <text evidence="12">Mediates selective transcytosis of polymeric IgA and IgM across mucosal epithelial cells. Binds polymeric IgA and IgM at the basolateral surface of epithelial cells. The complex is then transported across the cell to be secreted at the apical surface. During this process, a cleavage occurs that separates the extracellular (known as the secretory component) from the transmembrane segment.</text>
</comment>
<gene>
    <name evidence="20" type="ORF">NDU88_004683</name>
</gene>
<keyword evidence="3" id="KW-1003">Cell membrane</keyword>
<evidence type="ECO:0000256" key="1">
    <source>
        <dbReference type="ARBA" id="ARBA00004251"/>
    </source>
</evidence>
<evidence type="ECO:0000256" key="14">
    <source>
        <dbReference type="ARBA" id="ARBA00049678"/>
    </source>
</evidence>
<dbReference type="InterPro" id="IPR050671">
    <property type="entry name" value="CD300_family_receptors"/>
</dbReference>
<keyword evidence="11" id="KW-0393">Immunoglobulin domain</keyword>
<feature type="region of interest" description="Disordered" evidence="16">
    <location>
        <begin position="460"/>
        <end position="503"/>
    </location>
</feature>
<sequence length="604" mass="67415">MPLADTMFAFCALALFAVINGAESNPIVAPKQITGLVNGSITIKCYYPTVTKANKYDRKFWCKVTPNYRECYTVVSSSGFLNKDYKERASIRDSPENNYFVIEMSQLKITDAGYFRCGIGLTHGGLYNTVNVAVSDDSIVPEEAELLYGQVRGEVSIYCPYDLQHATERKYLCKLGKTGCKNIIDSTWQVDQDYKGRVMLSYEANLKKFVVHIIHLEKGDAGHYTCGTGKYGEYGDSADVDLHISEETTIPQVRNMLTAPVGGSIAAECHYDPRIKYSIKYWCKWRDHGCTQLITSDGFVKPNMEGRLALFDNPTNGTLTILMNQLTEGDAGWYWCSFVDYEKEQRFTVQVQITHEQPGLSSTEIVTVAPGNPVRIPCQYPCKYNTYQIYWCKWNSGGCDPMTCTEEHQSGLSISCDKDTREFLLSINSASQHDEGWYWCGVRKDGRYGETVRVHLKVSEEAIPNETPPPAHDNEAPAIGPRSKSGKMPNVDKADEESSPEAESSHVLPIVLSLGAVVLLLAAAYLVFRLRSRRSSDLVSVGSFRTNISLSEMDNSSYTGKENPVGGDLQETEIGQEEPKNPKKGSREDIAYMTCLIDSEKTNP</sequence>
<evidence type="ECO:0000256" key="5">
    <source>
        <dbReference type="ARBA" id="ARBA00022692"/>
    </source>
</evidence>
<comment type="subunit">
    <text evidence="14">Interacts (mainly via CDR1-like domain) with dimeric IgA. Interacts (mainly via CDR2-like domain) with pentameric IgM.</text>
</comment>
<dbReference type="SUPFAM" id="SSF48726">
    <property type="entry name" value="Immunoglobulin"/>
    <property type="match status" value="4"/>
</dbReference>
<protein>
    <recommendedName>
        <fullName evidence="15">Polymeric immunoglobulin receptor</fullName>
    </recommendedName>
</protein>
<comment type="subcellular location">
    <subcellularLocation>
        <location evidence="1">Cell membrane</location>
        <topology evidence="1">Single-pass type I membrane protein</topology>
    </subcellularLocation>
    <subcellularLocation>
        <location evidence="2">Secreted</location>
    </subcellularLocation>
</comment>
<dbReference type="InterPro" id="IPR013106">
    <property type="entry name" value="Ig_V-set"/>
</dbReference>
<dbReference type="SMART" id="SM00409">
    <property type="entry name" value="IG"/>
    <property type="match status" value="4"/>
</dbReference>
<dbReference type="CDD" id="cd05716">
    <property type="entry name" value="IgV_pIgR_like"/>
    <property type="match status" value="4"/>
</dbReference>
<evidence type="ECO:0000256" key="18">
    <source>
        <dbReference type="SAM" id="SignalP"/>
    </source>
</evidence>
<dbReference type="PANTHER" id="PTHR11860">
    <property type="entry name" value="POLYMERIC-IMMUNOGLOBULIN RECEPTOR"/>
    <property type="match status" value="1"/>
</dbReference>
<evidence type="ECO:0000256" key="12">
    <source>
        <dbReference type="ARBA" id="ARBA00049599"/>
    </source>
</evidence>
<evidence type="ECO:0000256" key="8">
    <source>
        <dbReference type="ARBA" id="ARBA00023136"/>
    </source>
</evidence>
<evidence type="ECO:0000256" key="11">
    <source>
        <dbReference type="ARBA" id="ARBA00023319"/>
    </source>
</evidence>
<dbReference type="GO" id="GO:0005576">
    <property type="term" value="C:extracellular region"/>
    <property type="evidence" value="ECO:0007669"/>
    <property type="project" value="UniProtKB-SubCell"/>
</dbReference>
<dbReference type="Pfam" id="PF07686">
    <property type="entry name" value="V-set"/>
    <property type="match status" value="3"/>
</dbReference>
<dbReference type="InterPro" id="IPR003599">
    <property type="entry name" value="Ig_sub"/>
</dbReference>
<keyword evidence="21" id="KW-1185">Reference proteome</keyword>
<evidence type="ECO:0000256" key="7">
    <source>
        <dbReference type="ARBA" id="ARBA00022989"/>
    </source>
</evidence>
<keyword evidence="4" id="KW-0964">Secreted</keyword>
<evidence type="ECO:0000259" key="19">
    <source>
        <dbReference type="PROSITE" id="PS50835"/>
    </source>
</evidence>
<evidence type="ECO:0000256" key="6">
    <source>
        <dbReference type="ARBA" id="ARBA00022729"/>
    </source>
</evidence>
<feature type="domain" description="Ig-like" evidence="19">
    <location>
        <begin position="251"/>
        <end position="354"/>
    </location>
</feature>
<dbReference type="GO" id="GO:0004888">
    <property type="term" value="F:transmembrane signaling receptor activity"/>
    <property type="evidence" value="ECO:0007669"/>
    <property type="project" value="TreeGrafter"/>
</dbReference>
<organism evidence="20 21">
    <name type="scientific">Pleurodeles waltl</name>
    <name type="common">Iberian ribbed newt</name>
    <dbReference type="NCBI Taxonomy" id="8319"/>
    <lineage>
        <taxon>Eukaryota</taxon>
        <taxon>Metazoa</taxon>
        <taxon>Chordata</taxon>
        <taxon>Craniata</taxon>
        <taxon>Vertebrata</taxon>
        <taxon>Euteleostomi</taxon>
        <taxon>Amphibia</taxon>
        <taxon>Batrachia</taxon>
        <taxon>Caudata</taxon>
        <taxon>Salamandroidea</taxon>
        <taxon>Salamandridae</taxon>
        <taxon>Pleurodelinae</taxon>
        <taxon>Pleurodeles</taxon>
    </lineage>
</organism>
<feature type="region of interest" description="Disordered" evidence="16">
    <location>
        <begin position="553"/>
        <end position="589"/>
    </location>
</feature>
<comment type="function">
    <text evidence="13">Through its N-linked glycans ensures anchoring of secretory IgA (sIgA) molecules to mucus lining the epithelial surface to neutralize extracellular pathogens. On its own (free form) may act as a non-specific microbial scavenger to prevent pathogen interaction with epithelial cells.</text>
</comment>
<dbReference type="PANTHER" id="PTHR11860:SF82">
    <property type="entry name" value="POLYMERIC IMMUNOGLOBULIN RECEPTOR"/>
    <property type="match status" value="1"/>
</dbReference>
<dbReference type="InterPro" id="IPR013783">
    <property type="entry name" value="Ig-like_fold"/>
</dbReference>
<dbReference type="AlphaFoldDB" id="A0AAV7QFI6"/>